<name>A0A5J5EF86_9PEZI</name>
<evidence type="ECO:0008006" key="5">
    <source>
        <dbReference type="Google" id="ProtNLM"/>
    </source>
</evidence>
<keyword evidence="2" id="KW-0472">Membrane</keyword>
<dbReference type="InterPro" id="IPR016024">
    <property type="entry name" value="ARM-type_fold"/>
</dbReference>
<feature type="transmembrane region" description="Helical" evidence="2">
    <location>
        <begin position="9"/>
        <end position="28"/>
    </location>
</feature>
<proteinExistence type="predicted"/>
<sequence length="303" mass="33068">MSLSSEKLTWLLAGVGTIVAIYSTYWQLANYKQQAMVKPSGTRSVGVEQSTEDAIKHSTLSILARGVNPELRSAALKILCERALKDDALSAILDKAESSDLSQNFVALRVLGLLQNASPRRLVQLRVFEALLGVLRRSSSAGGLETTRCQREALSLLSRLISLGDPAQQYAIDAGLLDWIKDSRAASYNSLLAEVVGMNRNEPIDQSLYDLLSTLCGRGTIGRDSLLELGVLRNIRGTSSSSRPFELEHNEWVEVEVDAHQGASGQGNERQAEEAQPEESVTDVRRDSDITIEPGDVLFVTIT</sequence>
<dbReference type="EMBL" id="VXIS01000451">
    <property type="protein sequence ID" value="KAA8893388.1"/>
    <property type="molecule type" value="Genomic_DNA"/>
</dbReference>
<evidence type="ECO:0000256" key="2">
    <source>
        <dbReference type="SAM" id="Phobius"/>
    </source>
</evidence>
<evidence type="ECO:0000256" key="1">
    <source>
        <dbReference type="SAM" id="MobiDB-lite"/>
    </source>
</evidence>
<protein>
    <recommendedName>
        <fullName evidence="5">Armadillo-type protein</fullName>
    </recommendedName>
</protein>
<dbReference type="SUPFAM" id="SSF48371">
    <property type="entry name" value="ARM repeat"/>
    <property type="match status" value="1"/>
</dbReference>
<evidence type="ECO:0000313" key="3">
    <source>
        <dbReference type="EMBL" id="KAA8893388.1"/>
    </source>
</evidence>
<gene>
    <name evidence="3" type="ORF">FN846DRAFT_536970</name>
</gene>
<dbReference type="Gene3D" id="1.25.10.10">
    <property type="entry name" value="Leucine-rich Repeat Variant"/>
    <property type="match status" value="1"/>
</dbReference>
<dbReference type="AlphaFoldDB" id="A0A5J5EF86"/>
<keyword evidence="4" id="KW-1185">Reference proteome</keyword>
<reference evidence="3 4" key="1">
    <citation type="submission" date="2019-09" db="EMBL/GenBank/DDBJ databases">
        <title>Draft genome of the ectomycorrhizal ascomycete Sphaerosporella brunnea.</title>
        <authorList>
            <consortium name="DOE Joint Genome Institute"/>
            <person name="Benucci G.M."/>
            <person name="Marozzi G."/>
            <person name="Antonielli L."/>
            <person name="Sanchez S."/>
            <person name="Marco P."/>
            <person name="Wang X."/>
            <person name="Falini L.B."/>
            <person name="Barry K."/>
            <person name="Haridas S."/>
            <person name="Lipzen A."/>
            <person name="Labutti K."/>
            <person name="Grigoriev I.V."/>
            <person name="Murat C."/>
            <person name="Martin F."/>
            <person name="Albertini E."/>
            <person name="Donnini D."/>
            <person name="Bonito G."/>
        </authorList>
    </citation>
    <scope>NUCLEOTIDE SEQUENCE [LARGE SCALE GENOMIC DNA]</scope>
    <source>
        <strain evidence="3 4">Sb_GMNB300</strain>
    </source>
</reference>
<accession>A0A5J5EF86</accession>
<keyword evidence="2" id="KW-0812">Transmembrane</keyword>
<dbReference type="InterPro" id="IPR011989">
    <property type="entry name" value="ARM-like"/>
</dbReference>
<keyword evidence="2" id="KW-1133">Transmembrane helix</keyword>
<evidence type="ECO:0000313" key="4">
    <source>
        <dbReference type="Proteomes" id="UP000326924"/>
    </source>
</evidence>
<feature type="region of interest" description="Disordered" evidence="1">
    <location>
        <begin position="260"/>
        <end position="288"/>
    </location>
</feature>
<dbReference type="OrthoDB" id="5385189at2759"/>
<dbReference type="Proteomes" id="UP000326924">
    <property type="component" value="Unassembled WGS sequence"/>
</dbReference>
<dbReference type="InParanoid" id="A0A5J5EF86"/>
<comment type="caution">
    <text evidence="3">The sequence shown here is derived from an EMBL/GenBank/DDBJ whole genome shotgun (WGS) entry which is preliminary data.</text>
</comment>
<organism evidence="3 4">
    <name type="scientific">Sphaerosporella brunnea</name>
    <dbReference type="NCBI Taxonomy" id="1250544"/>
    <lineage>
        <taxon>Eukaryota</taxon>
        <taxon>Fungi</taxon>
        <taxon>Dikarya</taxon>
        <taxon>Ascomycota</taxon>
        <taxon>Pezizomycotina</taxon>
        <taxon>Pezizomycetes</taxon>
        <taxon>Pezizales</taxon>
        <taxon>Pyronemataceae</taxon>
        <taxon>Sphaerosporella</taxon>
    </lineage>
</organism>